<feature type="compositionally biased region" description="Basic and acidic residues" evidence="2">
    <location>
        <begin position="528"/>
        <end position="537"/>
    </location>
</feature>
<evidence type="ECO:0000256" key="2">
    <source>
        <dbReference type="SAM" id="MobiDB-lite"/>
    </source>
</evidence>
<dbReference type="NCBIfam" id="TIGR00350">
    <property type="entry name" value="lytR_cpsA_psr"/>
    <property type="match status" value="1"/>
</dbReference>
<reference evidence="4 5" key="1">
    <citation type="submission" date="2023-05" db="EMBL/GenBank/DDBJ databases">
        <title>Draft genome sequence of Streptomyces sp. B-S-A12 isolated from a cave soil in Thailand.</title>
        <authorList>
            <person name="Chamroensaksri N."/>
            <person name="Muangham S."/>
        </authorList>
    </citation>
    <scope>NUCLEOTIDE SEQUENCE [LARGE SCALE GENOMIC DNA]</scope>
    <source>
        <strain evidence="4 5">B-S-A12</strain>
    </source>
</reference>
<accession>A0ABT6T7X8</accession>
<dbReference type="Pfam" id="PF03816">
    <property type="entry name" value="LytR_cpsA_psr"/>
    <property type="match status" value="1"/>
</dbReference>
<feature type="compositionally biased region" description="Low complexity" evidence="2">
    <location>
        <begin position="123"/>
        <end position="133"/>
    </location>
</feature>
<evidence type="ECO:0000259" key="3">
    <source>
        <dbReference type="Pfam" id="PF03816"/>
    </source>
</evidence>
<dbReference type="Gene3D" id="3.40.630.190">
    <property type="entry name" value="LCP protein"/>
    <property type="match status" value="1"/>
</dbReference>
<feature type="compositionally biased region" description="Basic and acidic residues" evidence="2">
    <location>
        <begin position="546"/>
        <end position="555"/>
    </location>
</feature>
<dbReference type="InterPro" id="IPR004474">
    <property type="entry name" value="LytR_CpsA_psr"/>
</dbReference>
<proteinExistence type="inferred from homology"/>
<feature type="compositionally biased region" description="Low complexity" evidence="2">
    <location>
        <begin position="565"/>
        <end position="583"/>
    </location>
</feature>
<feature type="region of interest" description="Disordered" evidence="2">
    <location>
        <begin position="1"/>
        <end position="212"/>
    </location>
</feature>
<feature type="compositionally biased region" description="Acidic residues" evidence="2">
    <location>
        <begin position="45"/>
        <end position="57"/>
    </location>
</feature>
<dbReference type="PANTHER" id="PTHR33392">
    <property type="entry name" value="POLYISOPRENYL-TEICHOIC ACID--PEPTIDOGLYCAN TEICHOIC ACID TRANSFERASE TAGU"/>
    <property type="match status" value="1"/>
</dbReference>
<comment type="similarity">
    <text evidence="1">Belongs to the LytR/CpsA/Psr (LCP) family.</text>
</comment>
<dbReference type="EMBL" id="JASCIS010000069">
    <property type="protein sequence ID" value="MDI3423996.1"/>
    <property type="molecule type" value="Genomic_DNA"/>
</dbReference>
<sequence length="654" mass="68973">MTDTAGTPAEPDQPADDVSEASRSAATGEGGGKPVTGGGGGAEKAEDEEAGGDDASADTERPSAAAEPAEPREPATQPPEPTEPAEPAESTEPVEQAERAKGGEAEADEAGSPEPEGTKPEEAAGAPPEGAEAAEADQTGESGSPEPEGTKPEEAAGAEADTEPESEAEPPADTEPNTEPKPEPKPEPDPKTDTEPEPDPDTPTPPSNSPTPRHHWLRWTALGVAVVVLAAAGVGWSLYKKLEGNITQDTGTAAELERYERERPEPSEHDAQNILLIGSDTRSGKGNRPYGRDPGTQRSDTTILLHLAADRKSATAVSVPRDLMVDIPGCRRSDGSRTRPQFAQFNWAFEFGGAACTIRTVEKLTKIRVDHHMIVDFQGFKKMVDAVNGVEVCLKEPINDKGAKLKLKAGRQKLNGEQALGYVRARKSIGNGSDTERMDRQQQFLAALVNKVKSNGVLLNPTRLYPVLDAATSALTTDPALAGLTDLYELVRSMRNIPTEKVQFLTVPRRSYTYNPNRDELVQPDAGRLFDRLRNDVPVEVTPRGTDSEGRKKGSGDGSGEDSASDSSADSSADSASESASGSGESGGNEEDSAEGGYWDDEGSWVDEKPGGTDSAAGRATPRATGDDKPDEPTRTPKPTPTFRGNTAAGTSCE</sequence>
<keyword evidence="5" id="KW-1185">Reference proteome</keyword>
<dbReference type="PANTHER" id="PTHR33392:SF6">
    <property type="entry name" value="POLYISOPRENYL-TEICHOIC ACID--PEPTIDOGLYCAN TEICHOIC ACID TRANSFERASE TAGU"/>
    <property type="match status" value="1"/>
</dbReference>
<name>A0ABT6T7X8_9ACTN</name>
<feature type="domain" description="Cell envelope-related transcriptional attenuator" evidence="3">
    <location>
        <begin position="298"/>
        <end position="453"/>
    </location>
</feature>
<feature type="compositionally biased region" description="Polar residues" evidence="2">
    <location>
        <begin position="643"/>
        <end position="654"/>
    </location>
</feature>
<dbReference type="RefSeq" id="WP_282539822.1">
    <property type="nucleotide sequence ID" value="NZ_JASCIS010000069.1"/>
</dbReference>
<dbReference type="InterPro" id="IPR050922">
    <property type="entry name" value="LytR/CpsA/Psr_CW_biosynth"/>
</dbReference>
<feature type="compositionally biased region" description="Gly residues" evidence="2">
    <location>
        <begin position="28"/>
        <end position="42"/>
    </location>
</feature>
<feature type="compositionally biased region" description="Acidic residues" evidence="2">
    <location>
        <begin position="160"/>
        <end position="172"/>
    </location>
</feature>
<feature type="compositionally biased region" description="Basic and acidic residues" evidence="2">
    <location>
        <begin position="625"/>
        <end position="635"/>
    </location>
</feature>
<evidence type="ECO:0000313" key="5">
    <source>
        <dbReference type="Proteomes" id="UP001237105"/>
    </source>
</evidence>
<evidence type="ECO:0000313" key="4">
    <source>
        <dbReference type="EMBL" id="MDI3423996.1"/>
    </source>
</evidence>
<feature type="compositionally biased region" description="Basic and acidic residues" evidence="2">
    <location>
        <begin position="178"/>
        <end position="194"/>
    </location>
</feature>
<dbReference type="Proteomes" id="UP001237105">
    <property type="component" value="Unassembled WGS sequence"/>
</dbReference>
<evidence type="ECO:0000256" key="1">
    <source>
        <dbReference type="ARBA" id="ARBA00006068"/>
    </source>
</evidence>
<comment type="caution">
    <text evidence="4">The sequence shown here is derived from an EMBL/GenBank/DDBJ whole genome shotgun (WGS) entry which is preliminary data.</text>
</comment>
<feature type="region of interest" description="Disordered" evidence="2">
    <location>
        <begin position="514"/>
        <end position="654"/>
    </location>
</feature>
<protein>
    <submittedName>
        <fullName evidence="4">LCP family protein</fullName>
    </submittedName>
</protein>
<feature type="compositionally biased region" description="Acidic residues" evidence="2">
    <location>
        <begin position="588"/>
        <end position="605"/>
    </location>
</feature>
<gene>
    <name evidence="4" type="ORF">QIT00_36570</name>
</gene>
<organism evidence="4 5">
    <name type="scientific">Streptomyces luteolus</name>
    <dbReference type="NCBI Taxonomy" id="3043615"/>
    <lineage>
        <taxon>Bacteria</taxon>
        <taxon>Bacillati</taxon>
        <taxon>Actinomycetota</taxon>
        <taxon>Actinomycetes</taxon>
        <taxon>Kitasatosporales</taxon>
        <taxon>Streptomycetaceae</taxon>
        <taxon>Streptomyces</taxon>
    </lineage>
</organism>